<evidence type="ECO:0000259" key="17">
    <source>
        <dbReference type="PROSITE" id="PS51731"/>
    </source>
</evidence>
<dbReference type="STRING" id="857342.A0A2T3BBH7"/>
<feature type="region of interest" description="Disordered" evidence="16">
    <location>
        <begin position="409"/>
        <end position="428"/>
    </location>
</feature>
<dbReference type="Pfam" id="PF04768">
    <property type="entry name" value="NAT"/>
    <property type="match status" value="1"/>
</dbReference>
<evidence type="ECO:0000256" key="2">
    <source>
        <dbReference type="ARBA" id="ARBA00004173"/>
    </source>
</evidence>
<dbReference type="GeneID" id="36577176"/>
<comment type="subcellular location">
    <subcellularLocation>
        <location evidence="2 15">Mitochondrion</location>
    </subcellularLocation>
</comment>
<evidence type="ECO:0000256" key="11">
    <source>
        <dbReference type="ARBA" id="ARBA00023315"/>
    </source>
</evidence>
<evidence type="ECO:0000256" key="10">
    <source>
        <dbReference type="ARBA" id="ARBA00023128"/>
    </source>
</evidence>
<evidence type="ECO:0000313" key="18">
    <source>
        <dbReference type="EMBL" id="PSS25685.1"/>
    </source>
</evidence>
<evidence type="ECO:0000256" key="14">
    <source>
        <dbReference type="ARBA" id="ARBA00048372"/>
    </source>
</evidence>
<dbReference type="RefSeq" id="XP_024724284.1">
    <property type="nucleotide sequence ID" value="XM_024869095.1"/>
</dbReference>
<comment type="function">
    <text evidence="1 15">N-acetylglutamate synthase involved in arginine biosynthesis.</text>
</comment>
<gene>
    <name evidence="18" type="ORF">M430DRAFT_64208</name>
</gene>
<dbReference type="UniPathway" id="UPA00068">
    <property type="reaction ID" value="UER00106"/>
</dbReference>
<dbReference type="PANTHER" id="PTHR23342">
    <property type="entry name" value="N-ACETYLGLUTAMATE SYNTHASE"/>
    <property type="match status" value="1"/>
</dbReference>
<dbReference type="Proteomes" id="UP000241818">
    <property type="component" value="Unassembled WGS sequence"/>
</dbReference>
<dbReference type="EC" id="2.3.1.1" evidence="5 15"/>
<dbReference type="Gene3D" id="3.40.1160.10">
    <property type="entry name" value="Acetylglutamate kinase-like"/>
    <property type="match status" value="1"/>
</dbReference>
<reference evidence="18 19" key="1">
    <citation type="journal article" date="2018" name="New Phytol.">
        <title>Comparative genomics and transcriptomics depict ericoid mycorrhizal fungi as versatile saprotrophs and plant mutualists.</title>
        <authorList>
            <person name="Martino E."/>
            <person name="Morin E."/>
            <person name="Grelet G.A."/>
            <person name="Kuo A."/>
            <person name="Kohler A."/>
            <person name="Daghino S."/>
            <person name="Barry K.W."/>
            <person name="Cichocki N."/>
            <person name="Clum A."/>
            <person name="Dockter R.B."/>
            <person name="Hainaut M."/>
            <person name="Kuo R.C."/>
            <person name="LaButti K."/>
            <person name="Lindahl B.D."/>
            <person name="Lindquist E.A."/>
            <person name="Lipzen A."/>
            <person name="Khouja H.R."/>
            <person name="Magnuson J."/>
            <person name="Murat C."/>
            <person name="Ohm R.A."/>
            <person name="Singer S.W."/>
            <person name="Spatafora J.W."/>
            <person name="Wang M."/>
            <person name="Veneault-Fourrey C."/>
            <person name="Henrissat B."/>
            <person name="Grigoriev I.V."/>
            <person name="Martin F.M."/>
            <person name="Perotto S."/>
        </authorList>
    </citation>
    <scope>NUCLEOTIDE SEQUENCE [LARGE SCALE GENOMIC DNA]</scope>
    <source>
        <strain evidence="18 19">ATCC 22711</strain>
    </source>
</reference>
<keyword evidence="7 15" id="KW-0028">Amino-acid biosynthesis</keyword>
<dbReference type="GO" id="GO:0004042">
    <property type="term" value="F:L-glutamate N-acetyltransferase activity"/>
    <property type="evidence" value="ECO:0007669"/>
    <property type="project" value="InterPro"/>
</dbReference>
<evidence type="ECO:0000256" key="4">
    <source>
        <dbReference type="ARBA" id="ARBA00008694"/>
    </source>
</evidence>
<dbReference type="Gene3D" id="3.40.630.30">
    <property type="match status" value="1"/>
</dbReference>
<evidence type="ECO:0000256" key="7">
    <source>
        <dbReference type="ARBA" id="ARBA00022605"/>
    </source>
</evidence>
<evidence type="ECO:0000313" key="19">
    <source>
        <dbReference type="Proteomes" id="UP000241818"/>
    </source>
</evidence>
<dbReference type="PROSITE" id="PS51731">
    <property type="entry name" value="GNAT_NAGS"/>
    <property type="match status" value="1"/>
</dbReference>
<dbReference type="AlphaFoldDB" id="A0A2T3BBH7"/>
<feature type="domain" description="N-acetyltransferase" evidence="17">
    <location>
        <begin position="561"/>
        <end position="729"/>
    </location>
</feature>
<dbReference type="PIRSF" id="PIRSF007892">
    <property type="entry name" value="NAGS_fungal"/>
    <property type="match status" value="1"/>
</dbReference>
<comment type="catalytic activity">
    <reaction evidence="14 15">
        <text>L-glutamate + acetyl-CoA = N-acetyl-L-glutamate + CoA + H(+)</text>
        <dbReference type="Rhea" id="RHEA:24292"/>
        <dbReference type="ChEBI" id="CHEBI:15378"/>
        <dbReference type="ChEBI" id="CHEBI:29985"/>
        <dbReference type="ChEBI" id="CHEBI:44337"/>
        <dbReference type="ChEBI" id="CHEBI:57287"/>
        <dbReference type="ChEBI" id="CHEBI:57288"/>
        <dbReference type="EC" id="2.3.1.1"/>
    </reaction>
</comment>
<dbReference type="GO" id="GO:0005759">
    <property type="term" value="C:mitochondrial matrix"/>
    <property type="evidence" value="ECO:0007669"/>
    <property type="project" value="TreeGrafter"/>
</dbReference>
<dbReference type="InterPro" id="IPR011190">
    <property type="entry name" value="GlcNAc_Synth_fun"/>
</dbReference>
<keyword evidence="19" id="KW-1185">Reference proteome</keyword>
<evidence type="ECO:0000256" key="12">
    <source>
        <dbReference type="ARBA" id="ARBA00030346"/>
    </source>
</evidence>
<keyword evidence="11 15" id="KW-0012">Acyltransferase</keyword>
<evidence type="ECO:0000256" key="15">
    <source>
        <dbReference type="PIRNR" id="PIRNR007892"/>
    </source>
</evidence>
<sequence>MNLQNLALRKGPGAAGHNIQSWTKRRKRCGSFHTIGSCYFATAKPSPSQLKEELAREHVKDLSRKQKAKKQARAIDRDFFMSVLGSSATKRDARSYLSRFTPSSEPLARKPVLPPKDNSQISYGNGVNLGGFYGTARAVAESPKFVQHPQGQTHSATGPQLHVALVKIRAPQTLNDDTLSGIGRTLSQLGRLGLTSVIVVDCKDRAQSYPDSNSRNLAIEQANRIATALDASGETRARLVDDAIGISEKAPGVEDGSAAYLRGRVHVTLRKLLITPLKRGIVPVIPSIGYTDSSQTSFPVQADEVVLALTRELAGFQPALLPDEDPDVMKERLQALRKEVSLDRLIILDPLGGIPSSDRPNGYHVFLNMEQEFESAKQDLVGANLLESDQSSQKDDRVSDLGASNPFSKFVETELTGPRKSERSPLMPGATSVLDTDNTQHLQNLQLVRSVLSVLPPSSSALLTTPDEAANSGRERNAPFQAPEVGTRRLRNPLIHNLLTDKPVFSSSLPVGRLGLPTHSMKNEPVSPTVYMTPTTFAKHGMSVSIFPDPKVTRWEPPTPGKPRLRLTDSQIDLPRLVHLIEDSFNRKLDVEDYLKRVNERIAGVIIAGEYEGGALLTWETPPGVLDDGTAESRARMVPYLDKFAVLKRSQGSSVADVVFRAMVRDCFPSGVCWRSRRNNPVNKWYFERSRGTWKLPGTNWAMFWTTPDLSMDQQTFRDYEGVCRGIVPSWADNKTILD</sequence>
<dbReference type="InterPro" id="IPR036393">
    <property type="entry name" value="AceGlu_kinase-like_sf"/>
</dbReference>
<keyword evidence="9" id="KW-0809">Transit peptide</keyword>
<dbReference type="EMBL" id="KZ679007">
    <property type="protein sequence ID" value="PSS25685.1"/>
    <property type="molecule type" value="Genomic_DNA"/>
</dbReference>
<protein>
    <recommendedName>
        <fullName evidence="6 15">Amino-acid acetyltransferase, mitochondrial</fullName>
        <ecNumber evidence="5 15">2.3.1.1</ecNumber>
    </recommendedName>
    <alternativeName>
        <fullName evidence="12 15">Glutamate N-acetyltransferase</fullName>
    </alternativeName>
    <alternativeName>
        <fullName evidence="13 15">N-acetylglutamate synthase</fullName>
    </alternativeName>
</protein>
<dbReference type="GO" id="GO:0006526">
    <property type="term" value="P:L-arginine biosynthetic process"/>
    <property type="evidence" value="ECO:0007669"/>
    <property type="project" value="UniProtKB-UniPathway"/>
</dbReference>
<evidence type="ECO:0000256" key="5">
    <source>
        <dbReference type="ARBA" id="ARBA00012697"/>
    </source>
</evidence>
<dbReference type="InParanoid" id="A0A2T3BBH7"/>
<proteinExistence type="inferred from homology"/>
<organism evidence="18 19">
    <name type="scientific">Amorphotheca resinae ATCC 22711</name>
    <dbReference type="NCBI Taxonomy" id="857342"/>
    <lineage>
        <taxon>Eukaryota</taxon>
        <taxon>Fungi</taxon>
        <taxon>Dikarya</taxon>
        <taxon>Ascomycota</taxon>
        <taxon>Pezizomycotina</taxon>
        <taxon>Leotiomycetes</taxon>
        <taxon>Helotiales</taxon>
        <taxon>Amorphothecaceae</taxon>
        <taxon>Amorphotheca</taxon>
    </lineage>
</organism>
<dbReference type="PANTHER" id="PTHR23342:SF4">
    <property type="entry name" value="AMINO-ACID ACETYLTRANSFERASE, MITOCHONDRIAL"/>
    <property type="match status" value="1"/>
</dbReference>
<evidence type="ECO:0000256" key="8">
    <source>
        <dbReference type="ARBA" id="ARBA00022679"/>
    </source>
</evidence>
<comment type="similarity">
    <text evidence="4 15">Belongs to the acetyltransferase family.</text>
</comment>
<evidence type="ECO:0000256" key="3">
    <source>
        <dbReference type="ARBA" id="ARBA00004925"/>
    </source>
</evidence>
<keyword evidence="8 15" id="KW-0808">Transferase</keyword>
<evidence type="ECO:0000256" key="9">
    <source>
        <dbReference type="ARBA" id="ARBA00022946"/>
    </source>
</evidence>
<keyword evidence="10 15" id="KW-0496">Mitochondrion</keyword>
<name>A0A2T3BBH7_AMORE</name>
<dbReference type="FunCoup" id="A0A2T3BBH7">
    <property type="interactions" value="101"/>
</dbReference>
<evidence type="ECO:0000256" key="13">
    <source>
        <dbReference type="ARBA" id="ARBA00033251"/>
    </source>
</evidence>
<dbReference type="OrthoDB" id="5585968at2759"/>
<evidence type="ECO:0000256" key="16">
    <source>
        <dbReference type="SAM" id="MobiDB-lite"/>
    </source>
</evidence>
<comment type="pathway">
    <text evidence="3 15">Amino-acid biosynthesis; L-arginine biosynthesis; N(2)-acetyl-L-ornithine from L-glutamate: step 1/4.</text>
</comment>
<evidence type="ECO:0000256" key="6">
    <source>
        <dbReference type="ARBA" id="ARBA00018802"/>
    </source>
</evidence>
<evidence type="ECO:0000256" key="1">
    <source>
        <dbReference type="ARBA" id="ARBA00002294"/>
    </source>
</evidence>
<dbReference type="GO" id="GO:0006592">
    <property type="term" value="P:ornithine biosynthetic process"/>
    <property type="evidence" value="ECO:0007669"/>
    <property type="project" value="TreeGrafter"/>
</dbReference>
<accession>A0A2T3BBH7</accession>
<dbReference type="InterPro" id="IPR006855">
    <property type="entry name" value="Vertebrate-like_GNAT_dom"/>
</dbReference>
<dbReference type="FunFam" id="3.40.630.30:FF:000049">
    <property type="entry name" value="Amino-acid acetyltransferase, mitochondrial"/>
    <property type="match status" value="1"/>
</dbReference>